<dbReference type="AlphaFoldDB" id="A0A2T2ZUD7"/>
<evidence type="ECO:0000313" key="1">
    <source>
        <dbReference type="EMBL" id="PSR77025.1"/>
    </source>
</evidence>
<reference evidence="1 2" key="1">
    <citation type="journal article" date="2018" name="Mycol. Prog.">
        <title>Coniella lustricola, a new species from submerged detritus.</title>
        <authorList>
            <person name="Raudabaugh D.B."/>
            <person name="Iturriaga T."/>
            <person name="Carver A."/>
            <person name="Mondo S."/>
            <person name="Pangilinan J."/>
            <person name="Lipzen A."/>
            <person name="He G."/>
            <person name="Amirebrahimi M."/>
            <person name="Grigoriev I.V."/>
            <person name="Miller A.N."/>
        </authorList>
    </citation>
    <scope>NUCLEOTIDE SEQUENCE [LARGE SCALE GENOMIC DNA]</scope>
    <source>
        <strain evidence="1 2">B22-T-1</strain>
    </source>
</reference>
<organism evidence="1 2">
    <name type="scientific">Coniella lustricola</name>
    <dbReference type="NCBI Taxonomy" id="2025994"/>
    <lineage>
        <taxon>Eukaryota</taxon>
        <taxon>Fungi</taxon>
        <taxon>Dikarya</taxon>
        <taxon>Ascomycota</taxon>
        <taxon>Pezizomycotina</taxon>
        <taxon>Sordariomycetes</taxon>
        <taxon>Sordariomycetidae</taxon>
        <taxon>Diaporthales</taxon>
        <taxon>Schizoparmaceae</taxon>
        <taxon>Coniella</taxon>
    </lineage>
</organism>
<dbReference type="Proteomes" id="UP000241462">
    <property type="component" value="Unassembled WGS sequence"/>
</dbReference>
<evidence type="ECO:0000313" key="2">
    <source>
        <dbReference type="Proteomes" id="UP000241462"/>
    </source>
</evidence>
<name>A0A2T2ZUD7_9PEZI</name>
<accession>A0A2T2ZUD7</accession>
<dbReference type="InParanoid" id="A0A2T2ZUD7"/>
<proteinExistence type="predicted"/>
<protein>
    <submittedName>
        <fullName evidence="1">Uncharacterized protein</fullName>
    </submittedName>
</protein>
<gene>
    <name evidence="1" type="ORF">BD289DRAFT_445953</name>
</gene>
<dbReference type="EMBL" id="KZ678678">
    <property type="protein sequence ID" value="PSR77025.1"/>
    <property type="molecule type" value="Genomic_DNA"/>
</dbReference>
<sequence length="62" mass="7486">MDTFMECRWTEQYVRSKVRRFYSEVTFVIQRKGVEPGEKGENQKGKVLTHLMRVCRYGRLAR</sequence>
<keyword evidence="2" id="KW-1185">Reference proteome</keyword>